<organism evidence="2">
    <name type="scientific">viral metagenome</name>
    <dbReference type="NCBI Taxonomy" id="1070528"/>
    <lineage>
        <taxon>unclassified sequences</taxon>
        <taxon>metagenomes</taxon>
        <taxon>organismal metagenomes</taxon>
    </lineage>
</organism>
<dbReference type="EMBL" id="MN739936">
    <property type="protein sequence ID" value="QHT78735.1"/>
    <property type="molecule type" value="Genomic_DNA"/>
</dbReference>
<keyword evidence="1" id="KW-0812">Transmembrane</keyword>
<evidence type="ECO:0000256" key="1">
    <source>
        <dbReference type="SAM" id="Phobius"/>
    </source>
</evidence>
<keyword evidence="1" id="KW-1133">Transmembrane helix</keyword>
<proteinExistence type="predicted"/>
<name>A0A6C0HF02_9ZZZZ</name>
<protein>
    <submittedName>
        <fullName evidence="2">Uncharacterized protein</fullName>
    </submittedName>
</protein>
<reference evidence="2" key="1">
    <citation type="journal article" date="2020" name="Nature">
        <title>Giant virus diversity and host interactions through global metagenomics.</title>
        <authorList>
            <person name="Schulz F."/>
            <person name="Roux S."/>
            <person name="Paez-Espino D."/>
            <person name="Jungbluth S."/>
            <person name="Walsh D.A."/>
            <person name="Denef V.J."/>
            <person name="McMahon K.D."/>
            <person name="Konstantinidis K.T."/>
            <person name="Eloe-Fadrosh E.A."/>
            <person name="Kyrpides N.C."/>
            <person name="Woyke T."/>
        </authorList>
    </citation>
    <scope>NUCLEOTIDE SEQUENCE</scope>
    <source>
        <strain evidence="2">GVMAG-M-3300023179-92</strain>
    </source>
</reference>
<dbReference type="AlphaFoldDB" id="A0A6C0HF02"/>
<feature type="transmembrane region" description="Helical" evidence="1">
    <location>
        <begin position="166"/>
        <end position="186"/>
    </location>
</feature>
<accession>A0A6C0HF02</accession>
<evidence type="ECO:0000313" key="2">
    <source>
        <dbReference type="EMBL" id="QHT78735.1"/>
    </source>
</evidence>
<sequence>MPMTLNEMGGQKSQKYTVLDASVLTDYDTVRQAYGPQPTDYYDSDNTTGVITPKAKAKMGNYIPQDYLQNIRSNYPPVTPQRTMSLAEADKLDKKANPPLTGVSMYPPTNFAGVTPPMQNALKNDTNVSMKEYYHVNMSGQSCVDTLNHVMNCPMCSRYFKCDTKVYNVIILMLIILFATIMFFSYKEEVKRR</sequence>
<keyword evidence="1" id="KW-0472">Membrane</keyword>